<dbReference type="PANTHER" id="PTHR31290">
    <property type="entry name" value="UV-DAMAGE ENDONUCLEASE"/>
    <property type="match status" value="1"/>
</dbReference>
<gene>
    <name evidence="4" type="primary">MUS18</name>
    <name evidence="4" type="ORF">Cpir12675_003849</name>
</gene>
<feature type="compositionally biased region" description="Basic and acidic residues" evidence="3">
    <location>
        <begin position="58"/>
        <end position="68"/>
    </location>
</feature>
<dbReference type="Proteomes" id="UP001583280">
    <property type="component" value="Unassembled WGS sequence"/>
</dbReference>
<keyword evidence="4" id="KW-0540">Nuclease</keyword>
<feature type="compositionally biased region" description="Acidic residues" evidence="3">
    <location>
        <begin position="98"/>
        <end position="122"/>
    </location>
</feature>
<feature type="compositionally biased region" description="Acidic residues" evidence="3">
    <location>
        <begin position="69"/>
        <end position="78"/>
    </location>
</feature>
<keyword evidence="4" id="KW-0378">Hydrolase</keyword>
<feature type="compositionally biased region" description="Basic residues" evidence="3">
    <location>
        <begin position="84"/>
        <end position="93"/>
    </location>
</feature>
<evidence type="ECO:0000313" key="5">
    <source>
        <dbReference type="Proteomes" id="UP001583280"/>
    </source>
</evidence>
<evidence type="ECO:0000256" key="3">
    <source>
        <dbReference type="SAM" id="MobiDB-lite"/>
    </source>
</evidence>
<accession>A0ABR3Z196</accession>
<sequence>MVVTRKSRRLQELVIRPQSDKALAVLTTTTDSSSCISTVIATSRKRPRTSSSATTTKEVTRTFKREEGDSSDGAEEQLPETPKKPSRTAKRVKREPESDVEESDFGDDEILSGCCESDDDFGLDTPPKKPKPNSKQKRAPLKPAKTKKSKKVVVKAEDSTKEPPETMPRLLPLTGGSLPLPWKGRLGYACINTYLRTLNPPIFSGRTCRMSSIIEHRHPLQDPSRPEHPTKNRPDMKKPASIERGQRYVEAIGLANARDIIPILRWNDRFGIKFMRLSSDMFPFASHKEYGYPLTPFAAEVLGEVGRTVAELGHRVTTHPGQYTQLGSLRKEVVDSAIRDLNYHDEMLSLLKLPEQADRDAVMIIHLGGTFGDKAATLDRFRANYERLSVSVKRRLVLENDDVSWSVHDLLPICQELEIPLVLDFHHHSIIFDEEALKDEGTTDVTNLYDRIKETWDRKGIRQKMHYSESRPGAITSRDRRAHSARVKELPPCPPDMDLMIEAKDKEQSVFELMRTYKLDGWEKVKNVVPDDRSDEWAVYWPEGRDDLLKVRKVRKKKSDLDLGVEVDAETETEESKAIPEKKTRAKRVSTKKAQNEVDE</sequence>
<keyword evidence="5" id="KW-1185">Reference proteome</keyword>
<dbReference type="GO" id="GO:0004519">
    <property type="term" value="F:endonuclease activity"/>
    <property type="evidence" value="ECO:0007669"/>
    <property type="project" value="UniProtKB-KW"/>
</dbReference>
<feature type="region of interest" description="Disordered" evidence="3">
    <location>
        <begin position="216"/>
        <end position="239"/>
    </location>
</feature>
<comment type="caution">
    <text evidence="4">The sequence shown here is derived from an EMBL/GenBank/DDBJ whole genome shotgun (WGS) entry which is preliminary data.</text>
</comment>
<organism evidence="4 5">
    <name type="scientific">Ceratocystis pirilliformis</name>
    <dbReference type="NCBI Taxonomy" id="259994"/>
    <lineage>
        <taxon>Eukaryota</taxon>
        <taxon>Fungi</taxon>
        <taxon>Dikarya</taxon>
        <taxon>Ascomycota</taxon>
        <taxon>Pezizomycotina</taxon>
        <taxon>Sordariomycetes</taxon>
        <taxon>Hypocreomycetidae</taxon>
        <taxon>Microascales</taxon>
        <taxon>Ceratocystidaceae</taxon>
        <taxon>Ceratocystis</taxon>
    </lineage>
</organism>
<feature type="compositionally biased region" description="Basic and acidic residues" evidence="3">
    <location>
        <begin position="574"/>
        <end position="583"/>
    </location>
</feature>
<dbReference type="Pfam" id="PF03851">
    <property type="entry name" value="UvdE"/>
    <property type="match status" value="1"/>
</dbReference>
<keyword evidence="1" id="KW-0227">DNA damage</keyword>
<reference evidence="4 5" key="1">
    <citation type="journal article" date="2024" name="IMA Fungus">
        <title>IMA Genome - F19 : A genome assembly and annotation guide to empower mycologists, including annotated draft genome sequences of Ceratocystis pirilliformis, Diaporthe australafricana, Fusarium ophioides, Paecilomyces lecythidis, and Sporothrix stenoceras.</title>
        <authorList>
            <person name="Aylward J."/>
            <person name="Wilson A.M."/>
            <person name="Visagie C.M."/>
            <person name="Spraker J."/>
            <person name="Barnes I."/>
            <person name="Buitendag C."/>
            <person name="Ceriani C."/>
            <person name="Del Mar Angel L."/>
            <person name="du Plessis D."/>
            <person name="Fuchs T."/>
            <person name="Gasser K."/>
            <person name="Kramer D."/>
            <person name="Li W."/>
            <person name="Munsamy K."/>
            <person name="Piso A."/>
            <person name="Price J.L."/>
            <person name="Sonnekus B."/>
            <person name="Thomas C."/>
            <person name="van der Nest A."/>
            <person name="van Dijk A."/>
            <person name="van Heerden A."/>
            <person name="van Vuuren N."/>
            <person name="Yilmaz N."/>
            <person name="Duong T.A."/>
            <person name="van der Merwe N.A."/>
            <person name="Wingfield M.J."/>
            <person name="Wingfield B.D."/>
        </authorList>
    </citation>
    <scope>NUCLEOTIDE SEQUENCE [LARGE SCALE GENOMIC DNA]</scope>
    <source>
        <strain evidence="4 5">CMW 12675</strain>
    </source>
</reference>
<keyword evidence="4" id="KW-0255">Endonuclease</keyword>
<feature type="compositionally biased region" description="Basic residues" evidence="3">
    <location>
        <begin position="128"/>
        <end position="153"/>
    </location>
</feature>
<dbReference type="InterPro" id="IPR004601">
    <property type="entry name" value="UvdE"/>
</dbReference>
<feature type="compositionally biased region" description="Acidic residues" evidence="3">
    <location>
        <begin position="563"/>
        <end position="573"/>
    </location>
</feature>
<feature type="region of interest" description="Disordered" evidence="3">
    <location>
        <begin position="557"/>
        <end position="600"/>
    </location>
</feature>
<evidence type="ECO:0000256" key="1">
    <source>
        <dbReference type="ARBA" id="ARBA00022763"/>
    </source>
</evidence>
<evidence type="ECO:0000256" key="2">
    <source>
        <dbReference type="ARBA" id="ARBA00023204"/>
    </source>
</evidence>
<evidence type="ECO:0000313" key="4">
    <source>
        <dbReference type="EMBL" id="KAL1894065.1"/>
    </source>
</evidence>
<dbReference type="EMBL" id="JAWDJO010000098">
    <property type="protein sequence ID" value="KAL1894065.1"/>
    <property type="molecule type" value="Genomic_DNA"/>
</dbReference>
<dbReference type="PANTHER" id="PTHR31290:SF5">
    <property type="entry name" value="UV-DAMAGE ENDONUCLEASE"/>
    <property type="match status" value="1"/>
</dbReference>
<feature type="compositionally biased region" description="Basic and acidic residues" evidence="3">
    <location>
        <begin position="154"/>
        <end position="164"/>
    </location>
</feature>
<proteinExistence type="predicted"/>
<dbReference type="NCBIfam" id="TIGR00629">
    <property type="entry name" value="uvde"/>
    <property type="match status" value="1"/>
</dbReference>
<keyword evidence="2" id="KW-0234">DNA repair</keyword>
<feature type="region of interest" description="Disordered" evidence="3">
    <location>
        <begin position="41"/>
        <end position="172"/>
    </location>
</feature>
<name>A0ABR3Z196_9PEZI</name>
<dbReference type="Gene3D" id="3.20.20.150">
    <property type="entry name" value="Divalent-metal-dependent TIM barrel enzymes"/>
    <property type="match status" value="1"/>
</dbReference>
<protein>
    <submittedName>
        <fullName evidence="4">UV-damage endonuclease</fullName>
    </submittedName>
</protein>